<dbReference type="AlphaFoldDB" id="A0AA39N299"/>
<dbReference type="EMBL" id="JAUEPS010000026">
    <property type="protein sequence ID" value="KAK0455297.1"/>
    <property type="molecule type" value="Genomic_DNA"/>
</dbReference>
<gene>
    <name evidence="2" type="ORF">EV420DRAFT_593869</name>
</gene>
<keyword evidence="3" id="KW-1185">Reference proteome</keyword>
<keyword evidence="1" id="KW-1133">Transmembrane helix</keyword>
<organism evidence="2 3">
    <name type="scientific">Armillaria tabescens</name>
    <name type="common">Ringless honey mushroom</name>
    <name type="synonym">Agaricus tabescens</name>
    <dbReference type="NCBI Taxonomy" id="1929756"/>
    <lineage>
        <taxon>Eukaryota</taxon>
        <taxon>Fungi</taxon>
        <taxon>Dikarya</taxon>
        <taxon>Basidiomycota</taxon>
        <taxon>Agaricomycotina</taxon>
        <taxon>Agaricomycetes</taxon>
        <taxon>Agaricomycetidae</taxon>
        <taxon>Agaricales</taxon>
        <taxon>Marasmiineae</taxon>
        <taxon>Physalacriaceae</taxon>
        <taxon>Desarmillaria</taxon>
    </lineage>
</organism>
<dbReference type="RefSeq" id="XP_060328807.1">
    <property type="nucleotide sequence ID" value="XM_060482732.1"/>
</dbReference>
<comment type="caution">
    <text evidence="2">The sequence shown here is derived from an EMBL/GenBank/DDBJ whole genome shotgun (WGS) entry which is preliminary data.</text>
</comment>
<keyword evidence="1" id="KW-0812">Transmembrane</keyword>
<evidence type="ECO:0000313" key="3">
    <source>
        <dbReference type="Proteomes" id="UP001175211"/>
    </source>
</evidence>
<dbReference type="Proteomes" id="UP001175211">
    <property type="component" value="Unassembled WGS sequence"/>
</dbReference>
<proteinExistence type="predicted"/>
<evidence type="ECO:0000256" key="1">
    <source>
        <dbReference type="SAM" id="Phobius"/>
    </source>
</evidence>
<dbReference type="GeneID" id="85366280"/>
<sequence>MYSRYQQVKSRLNTEGEPWHASVGERKKRNDRVVYLLNAFGIPSGPQPVFSSANHHHHGLRVEPGAFILYLFFLSVFLRFTFGQQSSTASKEVCSFFFLYLADSGLSFEECIRKGVGSRYADQSLTATV</sequence>
<accession>A0AA39N299</accession>
<evidence type="ECO:0000313" key="2">
    <source>
        <dbReference type="EMBL" id="KAK0455297.1"/>
    </source>
</evidence>
<name>A0AA39N299_ARMTA</name>
<keyword evidence="1" id="KW-0472">Membrane</keyword>
<reference evidence="2" key="1">
    <citation type="submission" date="2023-06" db="EMBL/GenBank/DDBJ databases">
        <authorList>
            <consortium name="Lawrence Berkeley National Laboratory"/>
            <person name="Ahrendt S."/>
            <person name="Sahu N."/>
            <person name="Indic B."/>
            <person name="Wong-Bajracharya J."/>
            <person name="Merenyi Z."/>
            <person name="Ke H.-M."/>
            <person name="Monk M."/>
            <person name="Kocsube S."/>
            <person name="Drula E."/>
            <person name="Lipzen A."/>
            <person name="Balint B."/>
            <person name="Henrissat B."/>
            <person name="Andreopoulos B."/>
            <person name="Martin F.M."/>
            <person name="Harder C.B."/>
            <person name="Rigling D."/>
            <person name="Ford K.L."/>
            <person name="Foster G.D."/>
            <person name="Pangilinan J."/>
            <person name="Papanicolaou A."/>
            <person name="Barry K."/>
            <person name="LaButti K."/>
            <person name="Viragh M."/>
            <person name="Koriabine M."/>
            <person name="Yan M."/>
            <person name="Riley R."/>
            <person name="Champramary S."/>
            <person name="Plett K.L."/>
            <person name="Tsai I.J."/>
            <person name="Slot J."/>
            <person name="Sipos G."/>
            <person name="Plett J."/>
            <person name="Nagy L.G."/>
            <person name="Grigoriev I.V."/>
        </authorList>
    </citation>
    <scope>NUCLEOTIDE SEQUENCE</scope>
    <source>
        <strain evidence="2">CCBAS 213</strain>
    </source>
</reference>
<protein>
    <submittedName>
        <fullName evidence="2">Uncharacterized protein</fullName>
    </submittedName>
</protein>
<feature type="transmembrane region" description="Helical" evidence="1">
    <location>
        <begin position="33"/>
        <end position="53"/>
    </location>
</feature>
<feature type="transmembrane region" description="Helical" evidence="1">
    <location>
        <begin position="65"/>
        <end position="82"/>
    </location>
</feature>